<evidence type="ECO:0000313" key="1">
    <source>
        <dbReference type="EMBL" id="MCM4078257.1"/>
    </source>
</evidence>
<dbReference type="RefSeq" id="WP_251798099.1">
    <property type="nucleotide sequence ID" value="NZ_JAMQOL010000015.1"/>
</dbReference>
<dbReference type="EMBL" id="JAMQOL010000015">
    <property type="protein sequence ID" value="MCM4078257.1"/>
    <property type="molecule type" value="Genomic_DNA"/>
</dbReference>
<reference evidence="1 2" key="1">
    <citation type="submission" date="2022-06" db="EMBL/GenBank/DDBJ databases">
        <title>Actinoplanes abujensis sp. nov., isolated from Nigerian arid soil.</title>
        <authorList>
            <person name="Ding P."/>
        </authorList>
    </citation>
    <scope>NUCLEOTIDE SEQUENCE [LARGE SCALE GENOMIC DNA]</scope>
    <source>
        <strain evidence="2">TRM88002</strain>
    </source>
</reference>
<keyword evidence="2" id="KW-1185">Reference proteome</keyword>
<accession>A0ABT0XYH6</accession>
<proteinExistence type="predicted"/>
<evidence type="ECO:0000313" key="2">
    <source>
        <dbReference type="Proteomes" id="UP001523216"/>
    </source>
</evidence>
<protein>
    <submittedName>
        <fullName evidence="1">Uncharacterized protein</fullName>
    </submittedName>
</protein>
<gene>
    <name evidence="1" type="ORF">LXN57_11845</name>
</gene>
<dbReference type="Proteomes" id="UP001523216">
    <property type="component" value="Unassembled WGS sequence"/>
</dbReference>
<organism evidence="1 2">
    <name type="scientific">Paractinoplanes hotanensis</name>
    <dbReference type="NCBI Taxonomy" id="2906497"/>
    <lineage>
        <taxon>Bacteria</taxon>
        <taxon>Bacillati</taxon>
        <taxon>Actinomycetota</taxon>
        <taxon>Actinomycetes</taxon>
        <taxon>Micromonosporales</taxon>
        <taxon>Micromonosporaceae</taxon>
        <taxon>Paractinoplanes</taxon>
    </lineage>
</organism>
<name>A0ABT0XYH6_9ACTN</name>
<comment type="caution">
    <text evidence="1">The sequence shown here is derived from an EMBL/GenBank/DDBJ whole genome shotgun (WGS) entry which is preliminary data.</text>
</comment>
<sequence length="110" mass="12313">MSVYLPPWQRSCDCCCPVHHRQLRVTYNDPGCACAITCATQPLTLLADRWNCALFLDPAGDLRFVPAQPNGTWAWENAGEVDSRSEFYEASVTIEDLLRTVAHVLANTRT</sequence>